<dbReference type="EMBL" id="LR792683">
    <property type="protein sequence ID" value="CAB3395937.1"/>
    <property type="molecule type" value="Genomic_DNA"/>
</dbReference>
<sequence>MGGLFQTTLIADCWHASKDLPSRAIFWAGIFFSATRSVPWRVGMSSTPESALCAANLRFSSSENGTTRSDSFADLGGDPALPWSGRRAPKAHEPTQALLPPYLRVTVSPLLVAAALSMKRVLVPRPPSRKRVRGLGLLHSKLR</sequence>
<evidence type="ECO:0000313" key="1">
    <source>
        <dbReference type="EMBL" id="CAB3395937.1"/>
    </source>
</evidence>
<proteinExistence type="predicted"/>
<reference evidence="1 2" key="1">
    <citation type="submission" date="2020-04" db="EMBL/GenBank/DDBJ databases">
        <authorList>
            <person name="Hogendoorn C."/>
        </authorList>
    </citation>
    <scope>NUCLEOTIDE SEQUENCE [LARGE SCALE GENOMIC DNA]</scope>
    <source>
        <strain evidence="1">COOX1</strain>
    </source>
</reference>
<evidence type="ECO:0000313" key="2">
    <source>
        <dbReference type="Proteomes" id="UP000502196"/>
    </source>
</evidence>
<organism evidence="1 2">
    <name type="scientific">Kyrpidia spormannii</name>
    <dbReference type="NCBI Taxonomy" id="2055160"/>
    <lineage>
        <taxon>Bacteria</taxon>
        <taxon>Bacillati</taxon>
        <taxon>Bacillota</taxon>
        <taxon>Bacilli</taxon>
        <taxon>Bacillales</taxon>
        <taxon>Alicyclobacillaceae</taxon>
        <taxon>Kyrpidia</taxon>
    </lineage>
</organism>
<protein>
    <submittedName>
        <fullName evidence="1">Uncharacterized protein</fullName>
    </submittedName>
</protein>
<accession>A0A6F9EHP3</accession>
<dbReference type="Proteomes" id="UP000502196">
    <property type="component" value="Chromosome"/>
</dbReference>
<gene>
    <name evidence="1" type="ORF">COOX1_3183</name>
</gene>
<dbReference type="AlphaFoldDB" id="A0A6F9EHP3"/>
<name>A0A6F9EHP3_9BACL</name>